<sequence>MAKLVHNVQKKQHRERSQPQARKKFGLLEKHKDYKLRADDYHKKQAQLKALKSKAKQYNQDEYYHAMTKKKTDGKGILITDRGNESLTSDEALLLKTQDTNYLTTMRQKELNKIEKDFRNANMMKSSGKHTVFVESHEEMDSFDAAEFFDTHEDLLDQRENRLRLSQLAGIHKDEDESEGLAISDKPIIDQRDVSIQTVRQDRKKVKSLKVLQQRIEREKKLKSLQNKIELQKNLMKKGPKRKIQTKEGKTVFKWKNQRKR</sequence>
<protein>
    <submittedName>
        <fullName evidence="1">Unnamed protein product</fullName>
    </submittedName>
</protein>
<comment type="caution">
    <text evidence="1">The sequence shown here is derived from an EMBL/GenBank/DDBJ whole genome shotgun (WGS) entry which is preliminary data.</text>
</comment>
<evidence type="ECO:0000313" key="1">
    <source>
        <dbReference type="EMBL" id="GME74607.1"/>
    </source>
</evidence>
<reference evidence="1" key="1">
    <citation type="submission" date="2023-04" db="EMBL/GenBank/DDBJ databases">
        <title>Ambrosiozyma monospora NBRC 10751.</title>
        <authorList>
            <person name="Ichikawa N."/>
            <person name="Sato H."/>
            <person name="Tonouchi N."/>
        </authorList>
    </citation>
    <scope>NUCLEOTIDE SEQUENCE</scope>
    <source>
        <strain evidence="1">NBRC 10751</strain>
    </source>
</reference>
<dbReference type="EMBL" id="BSXS01000967">
    <property type="protein sequence ID" value="GME74607.1"/>
    <property type="molecule type" value="Genomic_DNA"/>
</dbReference>
<evidence type="ECO:0000313" key="2">
    <source>
        <dbReference type="Proteomes" id="UP001165064"/>
    </source>
</evidence>
<name>A0ACB5SVT0_AMBMO</name>
<accession>A0ACB5SVT0</accession>
<gene>
    <name evidence="1" type="ORF">Amon02_000182700</name>
</gene>
<organism evidence="1 2">
    <name type="scientific">Ambrosiozyma monospora</name>
    <name type="common">Yeast</name>
    <name type="synonym">Endomycopsis monosporus</name>
    <dbReference type="NCBI Taxonomy" id="43982"/>
    <lineage>
        <taxon>Eukaryota</taxon>
        <taxon>Fungi</taxon>
        <taxon>Dikarya</taxon>
        <taxon>Ascomycota</taxon>
        <taxon>Saccharomycotina</taxon>
        <taxon>Pichiomycetes</taxon>
        <taxon>Pichiales</taxon>
        <taxon>Pichiaceae</taxon>
        <taxon>Ambrosiozyma</taxon>
    </lineage>
</organism>
<dbReference type="Proteomes" id="UP001165064">
    <property type="component" value="Unassembled WGS sequence"/>
</dbReference>
<keyword evidence="2" id="KW-1185">Reference proteome</keyword>
<proteinExistence type="predicted"/>